<comment type="caution">
    <text evidence="3">The sequence shown here is derived from an EMBL/GenBank/DDBJ whole genome shotgun (WGS) entry which is preliminary data.</text>
</comment>
<proteinExistence type="predicted"/>
<organism evidence="3 4">
    <name type="scientific">Paenibacillus nicotianae</name>
    <dbReference type="NCBI Taxonomy" id="1526551"/>
    <lineage>
        <taxon>Bacteria</taxon>
        <taxon>Bacillati</taxon>
        <taxon>Bacillota</taxon>
        <taxon>Bacilli</taxon>
        <taxon>Bacillales</taxon>
        <taxon>Paenibacillaceae</taxon>
        <taxon>Paenibacillus</taxon>
    </lineage>
</organism>
<evidence type="ECO:0000256" key="1">
    <source>
        <dbReference type="SAM" id="MobiDB-lite"/>
    </source>
</evidence>
<feature type="compositionally biased region" description="Basic and acidic residues" evidence="1">
    <location>
        <begin position="1"/>
        <end position="11"/>
    </location>
</feature>
<keyword evidence="2" id="KW-0812">Transmembrane</keyword>
<sequence length="55" mass="6434">MRPTDHYDPDQRNNNTPNHKLHYINTKPAMMREKIHLLLAASILVALVVILLEWS</sequence>
<evidence type="ECO:0000313" key="3">
    <source>
        <dbReference type="EMBL" id="MFD1991587.1"/>
    </source>
</evidence>
<protein>
    <submittedName>
        <fullName evidence="3">Uncharacterized protein</fullName>
    </submittedName>
</protein>
<accession>A0ABW4UZ68</accession>
<keyword evidence="2" id="KW-0472">Membrane</keyword>
<reference evidence="4" key="1">
    <citation type="journal article" date="2019" name="Int. J. Syst. Evol. Microbiol.">
        <title>The Global Catalogue of Microorganisms (GCM) 10K type strain sequencing project: providing services to taxonomists for standard genome sequencing and annotation.</title>
        <authorList>
            <consortium name="The Broad Institute Genomics Platform"/>
            <consortium name="The Broad Institute Genome Sequencing Center for Infectious Disease"/>
            <person name="Wu L."/>
            <person name="Ma J."/>
        </authorList>
    </citation>
    <scope>NUCLEOTIDE SEQUENCE [LARGE SCALE GENOMIC DNA]</scope>
    <source>
        <strain evidence="4">CGMCC 1.15067</strain>
    </source>
</reference>
<keyword evidence="4" id="KW-1185">Reference proteome</keyword>
<name>A0ABW4UZ68_9BACL</name>
<evidence type="ECO:0000256" key="2">
    <source>
        <dbReference type="SAM" id="Phobius"/>
    </source>
</evidence>
<keyword evidence="2" id="KW-1133">Transmembrane helix</keyword>
<dbReference type="Proteomes" id="UP001597403">
    <property type="component" value="Unassembled WGS sequence"/>
</dbReference>
<dbReference type="EMBL" id="JBHUGF010000010">
    <property type="protein sequence ID" value="MFD1991587.1"/>
    <property type="molecule type" value="Genomic_DNA"/>
</dbReference>
<evidence type="ECO:0000313" key="4">
    <source>
        <dbReference type="Proteomes" id="UP001597403"/>
    </source>
</evidence>
<feature type="transmembrane region" description="Helical" evidence="2">
    <location>
        <begin position="35"/>
        <end position="54"/>
    </location>
</feature>
<dbReference type="RefSeq" id="WP_204825305.1">
    <property type="nucleotide sequence ID" value="NZ_JBHUGF010000010.1"/>
</dbReference>
<feature type="region of interest" description="Disordered" evidence="1">
    <location>
        <begin position="1"/>
        <end position="21"/>
    </location>
</feature>
<gene>
    <name evidence="3" type="ORF">ACFSGI_16590</name>
</gene>